<keyword evidence="5" id="KW-1185">Reference proteome</keyword>
<dbReference type="eggNOG" id="ENOG502QW71">
    <property type="taxonomic scope" value="Eukaryota"/>
</dbReference>
<dbReference type="SUPFAM" id="SSF81383">
    <property type="entry name" value="F-box domain"/>
    <property type="match status" value="1"/>
</dbReference>
<name>A0A0D2RT73_GOSRA</name>
<evidence type="ECO:0000313" key="6">
    <source>
        <dbReference type="Proteomes" id="UP000593578"/>
    </source>
</evidence>
<sequence>MAYWSELPPELLTLIAKRLETQFDVLRFRSICRSWRSSFPPKLYPLPKRLPSSKKTKAGCRFSLNQITIATLFLVRLPPATENRSNQTDPSCWLIKISDGKPLNPLTDSGLNANLPKVLDLINCQVIELGHGYVGRYSVHINYRFRGLYRNYIEKVEILRLSPDGDDFMAVGLFSHGVEYLALLKSGENEWTVLENMHGIQDIITSNNKFYAIERSGGTIIVDQFFSVGFIQHAVGSPTNRKFLVESSGNLLTVEMIFLENSESNAGFRIFKLDEENQKWDEIKSLGDQILILGLHQVVSVSAYEFHWGDQGNLVFYSIDGNVEDRVMYVFDLEKGISIPLENCPVYCNLFWPLPVWLNSSESVVSSSMEATPGTEFANLGICEDVGSSFSSS</sequence>
<reference evidence="3 5" key="1">
    <citation type="journal article" date="2012" name="Nature">
        <title>Repeated polyploidization of Gossypium genomes and the evolution of spinnable cotton fibres.</title>
        <authorList>
            <person name="Paterson A.H."/>
            <person name="Wendel J.F."/>
            <person name="Gundlach H."/>
            <person name="Guo H."/>
            <person name="Jenkins J."/>
            <person name="Jin D."/>
            <person name="Llewellyn D."/>
            <person name="Showmaker K.C."/>
            <person name="Shu S."/>
            <person name="Udall J."/>
            <person name="Yoo M.J."/>
            <person name="Byers R."/>
            <person name="Chen W."/>
            <person name="Doron-Faigenboim A."/>
            <person name="Duke M.V."/>
            <person name="Gong L."/>
            <person name="Grimwood J."/>
            <person name="Grover C."/>
            <person name="Grupp K."/>
            <person name="Hu G."/>
            <person name="Lee T.H."/>
            <person name="Li J."/>
            <person name="Lin L."/>
            <person name="Liu T."/>
            <person name="Marler B.S."/>
            <person name="Page J.T."/>
            <person name="Roberts A.W."/>
            <person name="Romanel E."/>
            <person name="Sanders W.S."/>
            <person name="Szadkowski E."/>
            <person name="Tan X."/>
            <person name="Tang H."/>
            <person name="Xu C."/>
            <person name="Wang J."/>
            <person name="Wang Z."/>
            <person name="Zhang D."/>
            <person name="Zhang L."/>
            <person name="Ashrafi H."/>
            <person name="Bedon F."/>
            <person name="Bowers J.E."/>
            <person name="Brubaker C.L."/>
            <person name="Chee P.W."/>
            <person name="Das S."/>
            <person name="Gingle A.R."/>
            <person name="Haigler C.H."/>
            <person name="Harker D."/>
            <person name="Hoffmann L.V."/>
            <person name="Hovav R."/>
            <person name="Jones D.C."/>
            <person name="Lemke C."/>
            <person name="Mansoor S."/>
            <person name="ur Rahman M."/>
            <person name="Rainville L.N."/>
            <person name="Rambani A."/>
            <person name="Reddy U.K."/>
            <person name="Rong J.K."/>
            <person name="Saranga Y."/>
            <person name="Scheffler B.E."/>
            <person name="Scheffler J.A."/>
            <person name="Stelly D.M."/>
            <person name="Triplett B.A."/>
            <person name="Van Deynze A."/>
            <person name="Vaslin M.F."/>
            <person name="Waghmare V.N."/>
            <person name="Walford S.A."/>
            <person name="Wright R.J."/>
            <person name="Zaki E.A."/>
            <person name="Zhang T."/>
            <person name="Dennis E.S."/>
            <person name="Mayer K.F."/>
            <person name="Peterson D.G."/>
            <person name="Rokhsar D.S."/>
            <person name="Wang X."/>
            <person name="Schmutz J."/>
        </authorList>
    </citation>
    <scope>NUCLEOTIDE SEQUENCE [LARGE SCALE GENOMIC DNA]</scope>
</reference>
<dbReference type="InterPro" id="IPR036047">
    <property type="entry name" value="F-box-like_dom_sf"/>
</dbReference>
<feature type="domain" description="F-box" evidence="2">
    <location>
        <begin position="4"/>
        <end position="37"/>
    </location>
</feature>
<dbReference type="InterPro" id="IPR001810">
    <property type="entry name" value="F-box_dom"/>
</dbReference>
<evidence type="ECO:0008006" key="7">
    <source>
        <dbReference type="Google" id="ProtNLM"/>
    </source>
</evidence>
<dbReference type="Gramene" id="KJB32686">
    <property type="protein sequence ID" value="KJB32686"/>
    <property type="gene ID" value="B456_005G255700"/>
</dbReference>
<dbReference type="STRING" id="29730.A0A0D2RT73"/>
<reference evidence="4 6" key="2">
    <citation type="journal article" date="2019" name="Genome Biol. Evol.">
        <title>Insights into the evolution of the New World diploid cottons (Gossypium, subgenus Houzingenia) based on genome sequencing.</title>
        <authorList>
            <person name="Grover C.E."/>
            <person name="Arick M.A. 2nd"/>
            <person name="Thrash A."/>
            <person name="Conover J.L."/>
            <person name="Sanders W.S."/>
            <person name="Peterson D.G."/>
            <person name="Frelichowski J.E."/>
            <person name="Scheffler J.A."/>
            <person name="Scheffler B.E."/>
            <person name="Wendel J.F."/>
        </authorList>
    </citation>
    <scope>NUCLEOTIDE SEQUENCE [LARGE SCALE GENOMIC DNA]</scope>
    <source>
        <strain evidence="4">8</strain>
        <tissue evidence="4">Leaf</tissue>
    </source>
</reference>
<dbReference type="KEGG" id="gra:105795421"/>
<gene>
    <name evidence="3" type="ORF">B456_005G255700</name>
    <name evidence="4" type="ORF">Gorai_017518</name>
</gene>
<dbReference type="PANTHER" id="PTHR47123:SF9">
    <property type="entry name" value="F-BOX PROTEIN SKIP23-LIKE"/>
    <property type="match status" value="1"/>
</dbReference>
<evidence type="ECO:0000313" key="5">
    <source>
        <dbReference type="Proteomes" id="UP000032304"/>
    </source>
</evidence>
<dbReference type="InterPro" id="IPR051304">
    <property type="entry name" value="SCF_F-box_domain"/>
</dbReference>
<evidence type="ECO:0000259" key="1">
    <source>
        <dbReference type="Pfam" id="PF03478"/>
    </source>
</evidence>
<proteinExistence type="predicted"/>
<dbReference type="EMBL" id="JABEZZ010000005">
    <property type="protein sequence ID" value="MBA0586793.1"/>
    <property type="molecule type" value="Genomic_DNA"/>
</dbReference>
<dbReference type="PANTHER" id="PTHR47123">
    <property type="entry name" value="F-BOX PROTEIN SKIP23"/>
    <property type="match status" value="1"/>
</dbReference>
<evidence type="ECO:0000313" key="3">
    <source>
        <dbReference type="EMBL" id="KJB32686.1"/>
    </source>
</evidence>
<dbReference type="InterPro" id="IPR005174">
    <property type="entry name" value="KIB1-4_b-propeller"/>
</dbReference>
<accession>A0A0D2RT73</accession>
<dbReference type="Gene3D" id="1.20.1280.50">
    <property type="match status" value="1"/>
</dbReference>
<protein>
    <recommendedName>
        <fullName evidence="7">F-box domain-containing protein</fullName>
    </recommendedName>
</protein>
<evidence type="ECO:0000313" key="4">
    <source>
        <dbReference type="EMBL" id="MBA0586793.1"/>
    </source>
</evidence>
<dbReference type="Proteomes" id="UP000032304">
    <property type="component" value="Chromosome 5"/>
</dbReference>
<dbReference type="Proteomes" id="UP000593578">
    <property type="component" value="Unassembled WGS sequence"/>
</dbReference>
<feature type="domain" description="KIB1-4 beta-propeller" evidence="1">
    <location>
        <begin position="72"/>
        <end position="332"/>
    </location>
</feature>
<dbReference type="SUPFAM" id="SSF82171">
    <property type="entry name" value="DPP6 N-terminal domain-like"/>
    <property type="match status" value="1"/>
</dbReference>
<reference evidence="4" key="3">
    <citation type="submission" date="2020-04" db="EMBL/GenBank/DDBJ databases">
        <authorList>
            <person name="Grover C.E."/>
            <person name="Arick M.A. II"/>
            <person name="Thrash A."/>
            <person name="Conover J.L."/>
            <person name="Sanders W.S."/>
            <person name="Peterson D.G."/>
            <person name="Scheffler J.A."/>
            <person name="Scheffler B.E."/>
            <person name="Wendel J.F."/>
        </authorList>
    </citation>
    <scope>NUCLEOTIDE SEQUENCE</scope>
    <source>
        <strain evidence="4">8</strain>
        <tissue evidence="4">Leaf</tissue>
    </source>
</reference>
<dbReference type="Pfam" id="PF12937">
    <property type="entry name" value="F-box-like"/>
    <property type="match status" value="1"/>
</dbReference>
<dbReference type="AlphaFoldDB" id="A0A0D2RT73"/>
<dbReference type="Pfam" id="PF03478">
    <property type="entry name" value="Beta-prop_KIB1-4"/>
    <property type="match status" value="1"/>
</dbReference>
<evidence type="ECO:0000259" key="2">
    <source>
        <dbReference type="Pfam" id="PF12937"/>
    </source>
</evidence>
<dbReference type="OrthoDB" id="599103at2759"/>
<dbReference type="EMBL" id="CM001744">
    <property type="protein sequence ID" value="KJB32686.1"/>
    <property type="molecule type" value="Genomic_DNA"/>
</dbReference>
<dbReference type="OMA" id="TVEMIFL"/>
<organism evidence="3 5">
    <name type="scientific">Gossypium raimondii</name>
    <name type="common">Peruvian cotton</name>
    <name type="synonym">Gossypium klotzschianum subsp. raimondii</name>
    <dbReference type="NCBI Taxonomy" id="29730"/>
    <lineage>
        <taxon>Eukaryota</taxon>
        <taxon>Viridiplantae</taxon>
        <taxon>Streptophyta</taxon>
        <taxon>Embryophyta</taxon>
        <taxon>Tracheophyta</taxon>
        <taxon>Spermatophyta</taxon>
        <taxon>Magnoliopsida</taxon>
        <taxon>eudicotyledons</taxon>
        <taxon>Gunneridae</taxon>
        <taxon>Pentapetalae</taxon>
        <taxon>rosids</taxon>
        <taxon>malvids</taxon>
        <taxon>Malvales</taxon>
        <taxon>Malvaceae</taxon>
        <taxon>Malvoideae</taxon>
        <taxon>Gossypium</taxon>
    </lineage>
</organism>